<dbReference type="InterPro" id="IPR001034">
    <property type="entry name" value="DeoR_HTH"/>
</dbReference>
<dbReference type="GO" id="GO:0003700">
    <property type="term" value="F:DNA-binding transcription factor activity"/>
    <property type="evidence" value="ECO:0007669"/>
    <property type="project" value="InterPro"/>
</dbReference>
<dbReference type="STRING" id="717605.Theco_0916"/>
<dbReference type="RefSeq" id="WP_015253866.1">
    <property type="nucleotide sequence ID" value="NC_019897.1"/>
</dbReference>
<evidence type="ECO:0000313" key="6">
    <source>
        <dbReference type="Proteomes" id="UP000010795"/>
    </source>
</evidence>
<dbReference type="EMBL" id="CP003255">
    <property type="protein sequence ID" value="AGA57108.1"/>
    <property type="molecule type" value="Genomic_DNA"/>
</dbReference>
<dbReference type="InterPro" id="IPR018356">
    <property type="entry name" value="Tscrpt_reg_HTH_DeoR_CS"/>
</dbReference>
<dbReference type="SMART" id="SM00420">
    <property type="entry name" value="HTH_DEOR"/>
    <property type="match status" value="1"/>
</dbReference>
<reference evidence="6" key="1">
    <citation type="submission" date="2012-01" db="EMBL/GenBank/DDBJ databases">
        <title>Complete sequence of chromosome of Thermobacillus composti KWC4.</title>
        <authorList>
            <person name="Lucas S."/>
            <person name="Han J."/>
            <person name="Lapidus A."/>
            <person name="Cheng J.-F."/>
            <person name="Goodwin L."/>
            <person name="Pitluck S."/>
            <person name="Peters L."/>
            <person name="Ovchinnikova G."/>
            <person name="Teshima H."/>
            <person name="Detter J.C."/>
            <person name="Han C."/>
            <person name="Tapia R."/>
            <person name="Land M."/>
            <person name="Hauser L."/>
            <person name="Kyrpides N."/>
            <person name="Ivanova N."/>
            <person name="Pagani I."/>
            <person name="Anderson I."/>
            <person name="Woyke T."/>
        </authorList>
    </citation>
    <scope>NUCLEOTIDE SEQUENCE [LARGE SCALE GENOMIC DNA]</scope>
    <source>
        <strain evidence="6">DSM 18247 / JCM 13945 / KWC4</strain>
    </source>
</reference>
<organism evidence="5 6">
    <name type="scientific">Thermobacillus composti (strain DSM 18247 / JCM 13945 / KWC4)</name>
    <dbReference type="NCBI Taxonomy" id="717605"/>
    <lineage>
        <taxon>Bacteria</taxon>
        <taxon>Bacillati</taxon>
        <taxon>Bacillota</taxon>
        <taxon>Bacilli</taxon>
        <taxon>Bacillales</taxon>
        <taxon>Paenibacillaceae</taxon>
        <taxon>Thermobacillus</taxon>
    </lineage>
</organism>
<evidence type="ECO:0000256" key="2">
    <source>
        <dbReference type="ARBA" id="ARBA00023125"/>
    </source>
</evidence>
<dbReference type="SUPFAM" id="SSF100950">
    <property type="entry name" value="NagB/RpiA/CoA transferase-like"/>
    <property type="match status" value="1"/>
</dbReference>
<dbReference type="Gene3D" id="1.10.10.10">
    <property type="entry name" value="Winged helix-like DNA-binding domain superfamily/Winged helix DNA-binding domain"/>
    <property type="match status" value="1"/>
</dbReference>
<accession>L0E9Y9</accession>
<protein>
    <submittedName>
        <fullName evidence="5">Transcriptional regulator of sugar metabolism</fullName>
    </submittedName>
</protein>
<dbReference type="PANTHER" id="PTHR30363">
    <property type="entry name" value="HTH-TYPE TRANSCRIPTIONAL REGULATOR SRLR-RELATED"/>
    <property type="match status" value="1"/>
</dbReference>
<dbReference type="SUPFAM" id="SSF46785">
    <property type="entry name" value="Winged helix' DNA-binding domain"/>
    <property type="match status" value="1"/>
</dbReference>
<keyword evidence="3" id="KW-0804">Transcription</keyword>
<dbReference type="InterPro" id="IPR014036">
    <property type="entry name" value="DeoR-like_C"/>
</dbReference>
<keyword evidence="2" id="KW-0238">DNA-binding</keyword>
<dbReference type="OrthoDB" id="9798651at2"/>
<dbReference type="Pfam" id="PF08220">
    <property type="entry name" value="HTH_DeoR"/>
    <property type="match status" value="1"/>
</dbReference>
<dbReference type="PRINTS" id="PR00037">
    <property type="entry name" value="HTHLACR"/>
</dbReference>
<dbReference type="PROSITE" id="PS00894">
    <property type="entry name" value="HTH_DEOR_1"/>
    <property type="match status" value="1"/>
</dbReference>
<dbReference type="GO" id="GO:0003677">
    <property type="term" value="F:DNA binding"/>
    <property type="evidence" value="ECO:0007669"/>
    <property type="project" value="UniProtKB-KW"/>
</dbReference>
<feature type="domain" description="HTH deoR-type" evidence="4">
    <location>
        <begin position="3"/>
        <end position="58"/>
    </location>
</feature>
<dbReference type="Gene3D" id="3.40.50.1360">
    <property type="match status" value="1"/>
</dbReference>
<dbReference type="PROSITE" id="PS51000">
    <property type="entry name" value="HTH_DEOR_2"/>
    <property type="match status" value="1"/>
</dbReference>
<dbReference type="HOGENOM" id="CLU_060699_1_4_9"/>
<keyword evidence="6" id="KW-1185">Reference proteome</keyword>
<dbReference type="InterPro" id="IPR036390">
    <property type="entry name" value="WH_DNA-bd_sf"/>
</dbReference>
<dbReference type="PANTHER" id="PTHR30363:SF51">
    <property type="entry name" value="HTH-TYPE TRANSCRIPTIONAL REPRESSOR GLCR"/>
    <property type="match status" value="1"/>
</dbReference>
<evidence type="ECO:0000313" key="5">
    <source>
        <dbReference type="EMBL" id="AGA57108.1"/>
    </source>
</evidence>
<keyword evidence="1" id="KW-0805">Transcription regulation</keyword>
<dbReference type="InterPro" id="IPR050313">
    <property type="entry name" value="Carb_Metab_HTH_regulators"/>
</dbReference>
<evidence type="ECO:0000256" key="1">
    <source>
        <dbReference type="ARBA" id="ARBA00023015"/>
    </source>
</evidence>
<dbReference type="InterPro" id="IPR036388">
    <property type="entry name" value="WH-like_DNA-bd_sf"/>
</dbReference>
<name>L0E9Y9_THECK</name>
<dbReference type="Pfam" id="PF00455">
    <property type="entry name" value="DeoRC"/>
    <property type="match status" value="1"/>
</dbReference>
<dbReference type="Proteomes" id="UP000010795">
    <property type="component" value="Chromosome"/>
</dbReference>
<gene>
    <name evidence="5" type="ordered locus">Theco_0916</name>
</gene>
<dbReference type="InterPro" id="IPR037171">
    <property type="entry name" value="NagB/RpiA_transferase-like"/>
</dbReference>
<evidence type="ECO:0000259" key="4">
    <source>
        <dbReference type="PROSITE" id="PS51000"/>
    </source>
</evidence>
<dbReference type="AlphaFoldDB" id="L0E9Y9"/>
<dbReference type="eggNOG" id="COG1349">
    <property type="taxonomic scope" value="Bacteria"/>
</dbReference>
<dbReference type="SMART" id="SM01134">
    <property type="entry name" value="DeoRC"/>
    <property type="match status" value="1"/>
</dbReference>
<sequence length="253" mass="28224">MFSQERREKILELLGSEGRVLAKDLAERFEVSIDTIRRDLSIMEEEKLLKRTHGGAIPLPVVRNMPQPPSTRYGEGDQYQHAIAKRAAIHIQEKETVFVGGASIHDVLLKYLPRHFPFTVVTNSLRIADALKDRKNIEIYLIGGRIKPSGNITDALANDFAGQFELDLCFATGGGLSVKGLSTATPEAAIFSRTVIEHSRRVVCLAEHRKFGVDCFARIVPLNKLHLIITDGETPEDEIRKMEAADVKVEVAR</sequence>
<proteinExistence type="predicted"/>
<dbReference type="KEGG" id="tco:Theco_0916"/>
<evidence type="ECO:0000256" key="3">
    <source>
        <dbReference type="ARBA" id="ARBA00023163"/>
    </source>
</evidence>